<dbReference type="InterPro" id="IPR038460">
    <property type="entry name" value="AcetylCoA_hyd_C_sf"/>
</dbReference>
<dbReference type="InterPro" id="IPR046433">
    <property type="entry name" value="ActCoA_hydro"/>
</dbReference>
<accession>A0A5M3XI48</accession>
<dbReference type="Gene3D" id="3.30.750.70">
    <property type="entry name" value="4-hydroxybutyrate coenzyme like domains"/>
    <property type="match status" value="1"/>
</dbReference>
<sequence length="372" mass="38191">MLCAEGLFEPSAGLRRYLDLWPPSAADPVRLLFGVRRTPLPAGLAGPYVEIGTFMPGRGLRDVPDLTYERYSYSQICGSLTSGRLRLDALIAVGGGPAASGARSLGVVNGYLQLAGEMARTIVLEEMADLPSVPGAATVRPPDAVIPAPPAPGFRGLSAAPDPISRRIAAHVASLLPPRCTLSLGVGKVPDALAEECRDMKGLRLVSGALADGARMLAEAGALDAAAEVIGMSVIGGPEVIDWAATDPRVRLLPSTLVHDPGWLSGRERLVTVLGALNVDGAGNANAERVAGRLVSGLGGAPDLAAGAAASPGGLCVIALPSTSRSGKSALVDSLETVTVETRHVGAVVTENGAAVKGASTRRWRADLERIF</sequence>
<protein>
    <submittedName>
        <fullName evidence="2">4-hydroxybutyrate CoA-transferase</fullName>
    </submittedName>
</protein>
<reference evidence="2 3" key="1">
    <citation type="submission" date="2019-10" db="EMBL/GenBank/DDBJ databases">
        <title>Whole genome shotgun sequence of Acrocarpospora pleiomorpha NBRC 16267.</title>
        <authorList>
            <person name="Ichikawa N."/>
            <person name="Kimura A."/>
            <person name="Kitahashi Y."/>
            <person name="Komaki H."/>
            <person name="Oguchi A."/>
        </authorList>
    </citation>
    <scope>NUCLEOTIDE SEQUENCE [LARGE SCALE GENOMIC DNA]</scope>
    <source>
        <strain evidence="2 3">NBRC 16267</strain>
    </source>
</reference>
<comment type="caution">
    <text evidence="2">The sequence shown here is derived from an EMBL/GenBank/DDBJ whole genome shotgun (WGS) entry which is preliminary data.</text>
</comment>
<dbReference type="Pfam" id="PF13336">
    <property type="entry name" value="AcetylCoA_hyd_C"/>
    <property type="match status" value="1"/>
</dbReference>
<dbReference type="EMBL" id="BLAF01000011">
    <property type="protein sequence ID" value="GES19361.1"/>
    <property type="molecule type" value="Genomic_DNA"/>
</dbReference>
<dbReference type="PANTHER" id="PTHR21432:SF20">
    <property type="entry name" value="ACETYL-COA HYDROLASE"/>
    <property type="match status" value="1"/>
</dbReference>
<dbReference type="Proteomes" id="UP000377595">
    <property type="component" value="Unassembled WGS sequence"/>
</dbReference>
<dbReference type="Gene3D" id="3.40.1080.20">
    <property type="entry name" value="Acetyl-CoA hydrolase/transferase C-terminal domain"/>
    <property type="match status" value="1"/>
</dbReference>
<name>A0A5M3XI48_9ACTN</name>
<keyword evidence="3" id="KW-1185">Reference proteome</keyword>
<dbReference type="SUPFAM" id="SSF100950">
    <property type="entry name" value="NagB/RpiA/CoA transferase-like"/>
    <property type="match status" value="1"/>
</dbReference>
<dbReference type="InterPro" id="IPR026888">
    <property type="entry name" value="AcetylCoA_hyd_C"/>
</dbReference>
<evidence type="ECO:0000259" key="1">
    <source>
        <dbReference type="Pfam" id="PF13336"/>
    </source>
</evidence>
<dbReference type="GO" id="GO:0006083">
    <property type="term" value="P:acetate metabolic process"/>
    <property type="evidence" value="ECO:0007669"/>
    <property type="project" value="InterPro"/>
</dbReference>
<gene>
    <name evidence="2" type="ORF">Aple_022570</name>
</gene>
<dbReference type="GO" id="GO:0008775">
    <property type="term" value="F:acetate CoA-transferase activity"/>
    <property type="evidence" value="ECO:0007669"/>
    <property type="project" value="InterPro"/>
</dbReference>
<dbReference type="InterPro" id="IPR037171">
    <property type="entry name" value="NagB/RpiA_transferase-like"/>
</dbReference>
<organism evidence="2 3">
    <name type="scientific">Acrocarpospora pleiomorpha</name>
    <dbReference type="NCBI Taxonomy" id="90975"/>
    <lineage>
        <taxon>Bacteria</taxon>
        <taxon>Bacillati</taxon>
        <taxon>Actinomycetota</taxon>
        <taxon>Actinomycetes</taxon>
        <taxon>Streptosporangiales</taxon>
        <taxon>Streptosporangiaceae</taxon>
        <taxon>Acrocarpospora</taxon>
    </lineage>
</organism>
<feature type="domain" description="Acetyl-CoA hydrolase/transferase C-terminal" evidence="1">
    <location>
        <begin position="238"/>
        <end position="362"/>
    </location>
</feature>
<dbReference type="PANTHER" id="PTHR21432">
    <property type="entry name" value="ACETYL-COA HYDROLASE-RELATED"/>
    <property type="match status" value="1"/>
</dbReference>
<keyword evidence="2" id="KW-0808">Transferase</keyword>
<proteinExistence type="predicted"/>
<dbReference type="AlphaFoldDB" id="A0A5M3XI48"/>
<evidence type="ECO:0000313" key="2">
    <source>
        <dbReference type="EMBL" id="GES19361.1"/>
    </source>
</evidence>
<evidence type="ECO:0000313" key="3">
    <source>
        <dbReference type="Proteomes" id="UP000377595"/>
    </source>
</evidence>